<accession>A0ABS9SLD2</accession>
<comment type="caution">
    <text evidence="1">The sequence shown here is derived from an EMBL/GenBank/DDBJ whole genome shotgun (WGS) entry which is preliminary data.</text>
</comment>
<dbReference type="Gene3D" id="2.20.110.10">
    <property type="entry name" value="Histone H3 K4-specific methyltransferase SET7/9 N-terminal domain"/>
    <property type="match status" value="1"/>
</dbReference>
<evidence type="ECO:0000313" key="1">
    <source>
        <dbReference type="EMBL" id="MCH5599191.1"/>
    </source>
</evidence>
<protein>
    <recommendedName>
        <fullName evidence="3">Toxin-antitoxin system YwqK family antitoxin</fullName>
    </recommendedName>
</protein>
<gene>
    <name evidence="1" type="ORF">MKP09_15375</name>
</gene>
<organism evidence="1 2">
    <name type="scientific">Niabella ginsengisoli</name>
    <dbReference type="NCBI Taxonomy" id="522298"/>
    <lineage>
        <taxon>Bacteria</taxon>
        <taxon>Pseudomonadati</taxon>
        <taxon>Bacteroidota</taxon>
        <taxon>Chitinophagia</taxon>
        <taxon>Chitinophagales</taxon>
        <taxon>Chitinophagaceae</taxon>
        <taxon>Niabella</taxon>
    </lineage>
</organism>
<keyword evidence="2" id="KW-1185">Reference proteome</keyword>
<name>A0ABS9SLD2_9BACT</name>
<proteinExistence type="predicted"/>
<dbReference type="SUPFAM" id="SSF82185">
    <property type="entry name" value="Histone H3 K4-specific methyltransferase SET7/9 N-terminal domain"/>
    <property type="match status" value="1"/>
</dbReference>
<dbReference type="RefSeq" id="WP_240830867.1">
    <property type="nucleotide sequence ID" value="NZ_JAKWBL010000003.1"/>
</dbReference>
<dbReference type="Proteomes" id="UP001202248">
    <property type="component" value="Unassembled WGS sequence"/>
</dbReference>
<dbReference type="EMBL" id="JAKWBL010000003">
    <property type="protein sequence ID" value="MCH5599191.1"/>
    <property type="molecule type" value="Genomic_DNA"/>
</dbReference>
<reference evidence="1 2" key="1">
    <citation type="submission" date="2022-02" db="EMBL/GenBank/DDBJ databases">
        <authorList>
            <person name="Min J."/>
        </authorList>
    </citation>
    <scope>NUCLEOTIDE SEQUENCE [LARGE SCALE GENOMIC DNA]</scope>
    <source>
        <strain evidence="1 2">GR10-1</strain>
    </source>
</reference>
<sequence length="452" mass="53102">MDEKIPTYTPVPPIAGIESSEKAYQTKPKEYYFEVVYWTNGTKAKESKFELTEYGNRAMNEEKYWDENGKLISEINFKNIPKDKKYLQIEYYTRNNFAVQLKQKRELSNQEFDGISTYYNADGKIQKTVKYIHGTISEETSFENGKSTMSYYQNGEPYEGIFTNVSSDKLTTYTLVKGKKEGKVITQNTKTNTLFAQGIYKNGLPIEGSFYFDEEPVKLLQYKNGKQEGIQKEFTNWNDELKEEYEMKAGKRNGFRKIYEDGKLKYESVYKNDEIFSGKIWEGEDELTYVDGQLMERIVLGSDYDRGISIIEKFENGEISSVEYFNFTIKEKPQESYKGKYKNGNPFHGYFANQIIVDKIYLIDYFENGKIKYQYSFDILEQLEGYRHYIYNHKAEFENGKVLNGAEFIPPTKNGFLKINYKNGVADALEINLFAMHYFNRINQSAMRMKFW</sequence>
<evidence type="ECO:0008006" key="3">
    <source>
        <dbReference type="Google" id="ProtNLM"/>
    </source>
</evidence>
<evidence type="ECO:0000313" key="2">
    <source>
        <dbReference type="Proteomes" id="UP001202248"/>
    </source>
</evidence>